<keyword evidence="2" id="KW-1185">Reference proteome</keyword>
<proteinExistence type="predicted"/>
<comment type="caution">
    <text evidence="1">The sequence shown here is derived from an EMBL/GenBank/DDBJ whole genome shotgun (WGS) entry which is preliminary data.</text>
</comment>
<accession>A0A1V3ITV5</accession>
<dbReference type="Proteomes" id="UP000189161">
    <property type="component" value="Unassembled WGS sequence"/>
</dbReference>
<sequence length="77" mass="8911">MSLGKYVNDVWVVQVLQAEGGGSEVIFHRVFATLLQFPLGYTWRPVKGGNEKLSIMQLLHNTRKFMNFDRTLTLFYC</sequence>
<name>A0A1V3ITV5_9PAST</name>
<evidence type="ECO:0000313" key="1">
    <source>
        <dbReference type="EMBL" id="OOF45603.1"/>
    </source>
</evidence>
<gene>
    <name evidence="1" type="ORF">BKK52_12385</name>
</gene>
<organism evidence="1 2">
    <name type="scientific">Rodentibacter trehalosifermentans</name>
    <dbReference type="NCBI Taxonomy" id="1908263"/>
    <lineage>
        <taxon>Bacteria</taxon>
        <taxon>Pseudomonadati</taxon>
        <taxon>Pseudomonadota</taxon>
        <taxon>Gammaproteobacteria</taxon>
        <taxon>Pasteurellales</taxon>
        <taxon>Pasteurellaceae</taxon>
        <taxon>Rodentibacter</taxon>
    </lineage>
</organism>
<protein>
    <submittedName>
        <fullName evidence="1">Uncharacterized protein</fullName>
    </submittedName>
</protein>
<evidence type="ECO:0000313" key="2">
    <source>
        <dbReference type="Proteomes" id="UP000189161"/>
    </source>
</evidence>
<reference evidence="1 2" key="1">
    <citation type="submission" date="2016-10" db="EMBL/GenBank/DDBJ databases">
        <title>Rodentibacter gen. nov. and new species.</title>
        <authorList>
            <person name="Christensen H."/>
        </authorList>
    </citation>
    <scope>NUCLEOTIDE SEQUENCE [LARGE SCALE GENOMIC DNA]</scope>
    <source>
        <strain evidence="1 2">H1987082031</strain>
    </source>
</reference>
<dbReference type="EMBL" id="MLHL01000092">
    <property type="protein sequence ID" value="OOF45603.1"/>
    <property type="molecule type" value="Genomic_DNA"/>
</dbReference>
<dbReference type="AlphaFoldDB" id="A0A1V3ITV5"/>